<dbReference type="Proteomes" id="UP001223144">
    <property type="component" value="Unassembled WGS sequence"/>
</dbReference>
<organism evidence="1 2">
    <name type="scientific">Streptomyces chengmaiensis</name>
    <dbReference type="NCBI Taxonomy" id="3040919"/>
    <lineage>
        <taxon>Bacteria</taxon>
        <taxon>Bacillati</taxon>
        <taxon>Actinomycetota</taxon>
        <taxon>Actinomycetes</taxon>
        <taxon>Kitasatosporales</taxon>
        <taxon>Streptomycetaceae</taxon>
        <taxon>Streptomyces</taxon>
    </lineage>
</organism>
<sequence length="158" mass="17718">MYFEHWRDSMLEFLKERLRDPSLQALLPTFRQEDGSFPGAVGVMLEWTHGWSLDDGDGAVRFTLIVTNRTWRKPQLVRVVVAAAAWSWGHEVALPRYAPMAGLNAPGDPPAKPVHVDERLTRNMATYFLEHVGGDANSLRVEPSGEVSFTVEIAATEE</sequence>
<keyword evidence="2" id="KW-1185">Reference proteome</keyword>
<gene>
    <name evidence="1" type="ORF">QCN29_19500</name>
</gene>
<reference evidence="1 2" key="1">
    <citation type="submission" date="2023-04" db="EMBL/GenBank/DDBJ databases">
        <title>Streptomyces chengmaiensis sp. nov. isolated from the stem of mangrove plant in Hainan.</title>
        <authorList>
            <person name="Huang X."/>
            <person name="Zhou S."/>
            <person name="Chu X."/>
            <person name="Xie Y."/>
            <person name="Lin Y."/>
        </authorList>
    </citation>
    <scope>NUCLEOTIDE SEQUENCE [LARGE SCALE GENOMIC DNA]</scope>
    <source>
        <strain evidence="1 2">HNM0663</strain>
    </source>
</reference>
<name>A0ABT6HQF8_9ACTN</name>
<protein>
    <submittedName>
        <fullName evidence="1">Uncharacterized protein</fullName>
    </submittedName>
</protein>
<accession>A0ABT6HQF8</accession>
<evidence type="ECO:0000313" key="1">
    <source>
        <dbReference type="EMBL" id="MDH2390936.1"/>
    </source>
</evidence>
<comment type="caution">
    <text evidence="1">The sequence shown here is derived from an EMBL/GenBank/DDBJ whole genome shotgun (WGS) entry which is preliminary data.</text>
</comment>
<evidence type="ECO:0000313" key="2">
    <source>
        <dbReference type="Proteomes" id="UP001223144"/>
    </source>
</evidence>
<dbReference type="RefSeq" id="WP_279929609.1">
    <property type="nucleotide sequence ID" value="NZ_JARWBG010000022.1"/>
</dbReference>
<proteinExistence type="predicted"/>
<dbReference type="EMBL" id="JARWBG010000022">
    <property type="protein sequence ID" value="MDH2390936.1"/>
    <property type="molecule type" value="Genomic_DNA"/>
</dbReference>